<dbReference type="GO" id="GO:0042626">
    <property type="term" value="F:ATPase-coupled transmembrane transporter activity"/>
    <property type="evidence" value="ECO:0007669"/>
    <property type="project" value="InterPro"/>
</dbReference>
<dbReference type="Gene3D" id="3.40.190.10">
    <property type="entry name" value="Periplasmic binding protein-like II"/>
    <property type="match status" value="2"/>
</dbReference>
<keyword evidence="3" id="KW-0813">Transport</keyword>
<evidence type="ECO:0000256" key="7">
    <source>
        <dbReference type="SAM" id="SignalP"/>
    </source>
</evidence>
<dbReference type="AlphaFoldDB" id="A0A223KKE1"/>
<dbReference type="EMBL" id="CP018866">
    <property type="protein sequence ID" value="AST89866.1"/>
    <property type="molecule type" value="Genomic_DNA"/>
</dbReference>
<dbReference type="PROSITE" id="PS51257">
    <property type="entry name" value="PROKAR_LIPOPROTEIN"/>
    <property type="match status" value="1"/>
</dbReference>
<evidence type="ECO:0000313" key="10">
    <source>
        <dbReference type="Proteomes" id="UP000215224"/>
    </source>
</evidence>
<evidence type="ECO:0000256" key="1">
    <source>
        <dbReference type="ARBA" id="ARBA00004418"/>
    </source>
</evidence>
<dbReference type="Proteomes" id="UP000215224">
    <property type="component" value="Chromosome"/>
</dbReference>
<dbReference type="Pfam" id="PF09084">
    <property type="entry name" value="NMT1"/>
    <property type="match status" value="1"/>
</dbReference>
<feature type="chain" id="PRO_5039412272" description="Putative aliphatic sulfonates-binding protein" evidence="7">
    <location>
        <begin position="23"/>
        <end position="333"/>
    </location>
</feature>
<dbReference type="GO" id="GO:0042597">
    <property type="term" value="C:periplasmic space"/>
    <property type="evidence" value="ECO:0007669"/>
    <property type="project" value="UniProtKB-SubCell"/>
</dbReference>
<dbReference type="InterPro" id="IPR010067">
    <property type="entry name" value="ABC_SsuA_sub-bd"/>
</dbReference>
<organism evidence="9 10">
    <name type="scientific">Sutcliffiella cohnii</name>
    <dbReference type="NCBI Taxonomy" id="33932"/>
    <lineage>
        <taxon>Bacteria</taxon>
        <taxon>Bacillati</taxon>
        <taxon>Bacillota</taxon>
        <taxon>Bacilli</taxon>
        <taxon>Bacillales</taxon>
        <taxon>Bacillaceae</taxon>
        <taxon>Sutcliffiella</taxon>
    </lineage>
</organism>
<feature type="signal peptide" evidence="7">
    <location>
        <begin position="1"/>
        <end position="22"/>
    </location>
</feature>
<keyword evidence="4 7" id="KW-0732">Signal</keyword>
<keyword evidence="10" id="KW-1185">Reference proteome</keyword>
<feature type="domain" description="SsuA/THI5-like" evidence="8">
    <location>
        <begin position="62"/>
        <end position="255"/>
    </location>
</feature>
<gene>
    <name evidence="9" type="ORF">BC6307_00525</name>
</gene>
<reference evidence="9 10" key="1">
    <citation type="submission" date="2016-12" db="EMBL/GenBank/DDBJ databases">
        <title>The whole genome sequencing and assembly of Bacillus cohnii DSM 6307T strain.</title>
        <authorList>
            <person name="Lee Y.-J."/>
            <person name="Yi H."/>
            <person name="Bahn Y.-S."/>
            <person name="Kim J.F."/>
            <person name="Lee D.-W."/>
        </authorList>
    </citation>
    <scope>NUCLEOTIDE SEQUENCE [LARGE SCALE GENOMIC DNA]</scope>
    <source>
        <strain evidence="9 10">DSM 6307</strain>
    </source>
</reference>
<dbReference type="NCBIfam" id="TIGR01728">
    <property type="entry name" value="SsuA_fam"/>
    <property type="match status" value="1"/>
</dbReference>
<comment type="similarity">
    <text evidence="2">Belongs to the bacterial solute-binding protein SsuA/TauA family.</text>
</comment>
<evidence type="ECO:0000313" key="9">
    <source>
        <dbReference type="EMBL" id="AST89866.1"/>
    </source>
</evidence>
<name>A0A223KKE1_9BACI</name>
<dbReference type="SUPFAM" id="SSF53850">
    <property type="entry name" value="Periplasmic binding protein-like II"/>
    <property type="match status" value="1"/>
</dbReference>
<proteinExistence type="inferred from homology"/>
<dbReference type="PANTHER" id="PTHR30024:SF21">
    <property type="entry name" value="ABC TRANSPORTER SUBSTRATE-BINDING PROTEIN"/>
    <property type="match status" value="1"/>
</dbReference>
<accession>A0A223KKE1</accession>
<sequence>MKTRKNGIFPAIILSISIGLLSACGQTATGEKKLEKIRLDYAFYSPTSLVLKEFGWLEEDLKDEGIEVEWVQSLGSNKALEFLNSNSIDFGSTAGAAALIAKANNAPIESVYIYSKPEWTALVTQGETELTSVSDLKGKKVAATLGTDPHIFLLRSLADAGLKPTDVEIVNLQHGDGASALVSGQVSAWAGLDPHMAVLEVKNGTSYIYRNTEFNTYGTLNVRTDFAKNYPEHVEKVIELYEQARAWTIENPEEAAKILAEQAQLDAAVAKLQLSRNDFSNPIPSEVQVKALIEAGKVLQTSGIIDSNVNVEKLATELIQSTFATNVIKLEDE</sequence>
<evidence type="ECO:0000256" key="2">
    <source>
        <dbReference type="ARBA" id="ARBA00010742"/>
    </source>
</evidence>
<comment type="function">
    <text evidence="5">Part of a binding-protein-dependent transport system for aliphatic sulfonates. Putative binding protein.</text>
</comment>
<evidence type="ECO:0000256" key="6">
    <source>
        <dbReference type="ARBA" id="ARBA00070228"/>
    </source>
</evidence>
<protein>
    <recommendedName>
        <fullName evidence="6">Putative aliphatic sulfonates-binding protein</fullName>
    </recommendedName>
</protein>
<dbReference type="FunFam" id="3.40.190.10:FF:000050">
    <property type="entry name" value="Sulfonate ABC transporter substrate-binding protein"/>
    <property type="match status" value="1"/>
</dbReference>
<evidence type="ECO:0000259" key="8">
    <source>
        <dbReference type="Pfam" id="PF09084"/>
    </source>
</evidence>
<evidence type="ECO:0000256" key="3">
    <source>
        <dbReference type="ARBA" id="ARBA00022448"/>
    </source>
</evidence>
<evidence type="ECO:0000256" key="5">
    <source>
        <dbReference type="ARBA" id="ARBA00055538"/>
    </source>
</evidence>
<comment type="subcellular location">
    <subcellularLocation>
        <location evidence="1">Periplasm</location>
    </subcellularLocation>
</comment>
<dbReference type="InterPro" id="IPR015168">
    <property type="entry name" value="SsuA/THI5"/>
</dbReference>
<evidence type="ECO:0000256" key="4">
    <source>
        <dbReference type="ARBA" id="ARBA00022729"/>
    </source>
</evidence>
<dbReference type="KEGG" id="bcoh:BC6307_00525"/>
<dbReference type="PANTHER" id="PTHR30024">
    <property type="entry name" value="ALIPHATIC SULFONATES-BINDING PROTEIN-RELATED"/>
    <property type="match status" value="1"/>
</dbReference>
<dbReference type="GO" id="GO:0016020">
    <property type="term" value="C:membrane"/>
    <property type="evidence" value="ECO:0007669"/>
    <property type="project" value="InterPro"/>
</dbReference>
<dbReference type="RefSeq" id="WP_066420718.1">
    <property type="nucleotide sequence ID" value="NZ_CP018866.1"/>
</dbReference>
<dbReference type="STRING" id="1314751.GCA_001591425_04422"/>